<protein>
    <submittedName>
        <fullName evidence="1">Uncharacterized protein</fullName>
    </submittedName>
</protein>
<sequence>MRHILKHLIISNRLKDLSRRFQTRRMEIVQSLLSASEKVFDRLLPKIDQKSIHERIVNFVRKLLASFEQVAKRNSEQWKAIFKAIDDASKVAAETDDKLTKVFKKLGNSSKLLISNMQKISQRINQRRECIRHLQKASMNNTNFEILYSIDRRPGTNSETSKLVLLMSTLLN</sequence>
<name>A0A815D5E4_9BILA</name>
<gene>
    <name evidence="2" type="ORF">BYL167_LOCUS7051</name>
    <name evidence="1" type="ORF">CJN711_LOCUS16536</name>
</gene>
<organism evidence="1 3">
    <name type="scientific">Rotaria magnacalcarata</name>
    <dbReference type="NCBI Taxonomy" id="392030"/>
    <lineage>
        <taxon>Eukaryota</taxon>
        <taxon>Metazoa</taxon>
        <taxon>Spiralia</taxon>
        <taxon>Gnathifera</taxon>
        <taxon>Rotifera</taxon>
        <taxon>Eurotatoria</taxon>
        <taxon>Bdelloidea</taxon>
        <taxon>Philodinida</taxon>
        <taxon>Philodinidae</taxon>
        <taxon>Rotaria</taxon>
    </lineage>
</organism>
<proteinExistence type="predicted"/>
<evidence type="ECO:0000313" key="2">
    <source>
        <dbReference type="EMBL" id="CAF3873520.1"/>
    </source>
</evidence>
<reference evidence="1" key="1">
    <citation type="submission" date="2021-02" db="EMBL/GenBank/DDBJ databases">
        <authorList>
            <person name="Nowell W R."/>
        </authorList>
    </citation>
    <scope>NUCLEOTIDE SEQUENCE</scope>
</reference>
<evidence type="ECO:0000313" key="3">
    <source>
        <dbReference type="Proteomes" id="UP000663855"/>
    </source>
</evidence>
<dbReference type="AlphaFoldDB" id="A0A815D5E4"/>
<dbReference type="Proteomes" id="UP000663855">
    <property type="component" value="Unassembled WGS sequence"/>
</dbReference>
<comment type="caution">
    <text evidence="1">The sequence shown here is derived from an EMBL/GenBank/DDBJ whole genome shotgun (WGS) entry which is preliminary data.</text>
</comment>
<dbReference type="Proteomes" id="UP000681967">
    <property type="component" value="Unassembled WGS sequence"/>
</dbReference>
<accession>A0A815D5E4</accession>
<dbReference type="EMBL" id="CAJOBH010001788">
    <property type="protein sequence ID" value="CAF3873520.1"/>
    <property type="molecule type" value="Genomic_DNA"/>
</dbReference>
<evidence type="ECO:0000313" key="1">
    <source>
        <dbReference type="EMBL" id="CAF1293164.1"/>
    </source>
</evidence>
<dbReference type="EMBL" id="CAJNOV010007663">
    <property type="protein sequence ID" value="CAF1293164.1"/>
    <property type="molecule type" value="Genomic_DNA"/>
</dbReference>